<evidence type="ECO:0000256" key="1">
    <source>
        <dbReference type="ARBA" id="ARBA00004141"/>
    </source>
</evidence>
<dbReference type="OrthoDB" id="424834at2759"/>
<evidence type="ECO:0000256" key="13">
    <source>
        <dbReference type="ARBA" id="ARBA00044919"/>
    </source>
</evidence>
<comment type="catalytic activity">
    <reaction evidence="10">
        <text>L-lysyl-L-lysine(out) = L-lysyl-L-lysine(in)</text>
        <dbReference type="Rhea" id="RHEA:79403"/>
        <dbReference type="ChEBI" id="CHEBI:229956"/>
    </reaction>
</comment>
<evidence type="ECO:0000256" key="3">
    <source>
        <dbReference type="ARBA" id="ARBA00044878"/>
    </source>
</evidence>
<evidence type="ECO:0000256" key="6">
    <source>
        <dbReference type="ARBA" id="ARBA00044891"/>
    </source>
</evidence>
<gene>
    <name evidence="22" type="ORF">RFULGI_LOCUS365</name>
</gene>
<evidence type="ECO:0000256" key="2">
    <source>
        <dbReference type="ARBA" id="ARBA00044876"/>
    </source>
</evidence>
<dbReference type="EMBL" id="CAJVPZ010000116">
    <property type="protein sequence ID" value="CAG8453808.1"/>
    <property type="molecule type" value="Genomic_DNA"/>
</dbReference>
<evidence type="ECO:0000256" key="5">
    <source>
        <dbReference type="ARBA" id="ARBA00044884"/>
    </source>
</evidence>
<feature type="transmembrane region" description="Helical" evidence="20">
    <location>
        <begin position="104"/>
        <end position="124"/>
    </location>
</feature>
<protein>
    <recommendedName>
        <fullName evidence="15">Lysosomal dipeptide transporter MFSD1</fullName>
    </recommendedName>
    <alternativeName>
        <fullName evidence="16">Major facilitator superfamily domain-containing protein 1</fullName>
    </alternativeName>
</protein>
<dbReference type="PANTHER" id="PTHR23512:SF12">
    <property type="entry name" value="TRANSPORTER, PUTATIVE (AFU_ORTHOLOGUE AFUA_4G00260)-RELATED"/>
    <property type="match status" value="1"/>
</dbReference>
<feature type="transmembrane region" description="Helical" evidence="20">
    <location>
        <begin position="136"/>
        <end position="158"/>
    </location>
</feature>
<evidence type="ECO:0000256" key="9">
    <source>
        <dbReference type="ARBA" id="ARBA00044899"/>
    </source>
</evidence>
<evidence type="ECO:0000256" key="20">
    <source>
        <dbReference type="SAM" id="Phobius"/>
    </source>
</evidence>
<evidence type="ECO:0000256" key="11">
    <source>
        <dbReference type="ARBA" id="ARBA00044903"/>
    </source>
</evidence>
<evidence type="ECO:0000256" key="7">
    <source>
        <dbReference type="ARBA" id="ARBA00044893"/>
    </source>
</evidence>
<evidence type="ECO:0000256" key="8">
    <source>
        <dbReference type="ARBA" id="ARBA00044898"/>
    </source>
</evidence>
<comment type="subunit">
    <text evidence="18">Homodimer. Interacts with lysosomal protein GLMP (via lumenal domain); the interaction starts while both proteins are still in the endoplasmic reticulum and is required for stabilization of MFSD1 in lysosomes but has no direct effect on its targeting to lysosomes or transporter activity.</text>
</comment>
<comment type="catalytic activity">
    <reaction evidence="7">
        <text>L-alpha-aminoacyl-L-lysine(out) = L-alpha-aminoacyl-L-lysine(in)</text>
        <dbReference type="Rhea" id="RHEA:79383"/>
        <dbReference type="ChEBI" id="CHEBI:229966"/>
    </reaction>
</comment>
<accession>A0A9N8VFS2</accession>
<dbReference type="GO" id="GO:0022857">
    <property type="term" value="F:transmembrane transporter activity"/>
    <property type="evidence" value="ECO:0007669"/>
    <property type="project" value="InterPro"/>
</dbReference>
<comment type="subcellular location">
    <subcellularLocation>
        <location evidence="1">Membrane</location>
        <topology evidence="1">Multi-pass membrane protein</topology>
    </subcellularLocation>
</comment>
<evidence type="ECO:0000313" key="23">
    <source>
        <dbReference type="Proteomes" id="UP000789396"/>
    </source>
</evidence>
<comment type="function">
    <text evidence="17">Lysosomal dipeptide uniporter that selectively exports lysine, arginine or histidine-containing dipeptides with a net positive charge from the lysosome lumen into the cytosol. Could play a role in a specific type of protein O-glycosylation indirectly regulating macrophages migration and tissue invasion. Also essential for liver homeostasis.</text>
</comment>
<dbReference type="InterPro" id="IPR036259">
    <property type="entry name" value="MFS_trans_sf"/>
</dbReference>
<comment type="catalytic activity">
    <reaction evidence="12">
        <text>L-histidyl-L-alpha-amino acid(out) = L-histidyl-L-alpha-amino acid(in)</text>
        <dbReference type="Rhea" id="RHEA:79379"/>
        <dbReference type="ChEBI" id="CHEBI:229964"/>
    </reaction>
</comment>
<comment type="caution">
    <text evidence="22">The sequence shown here is derived from an EMBL/GenBank/DDBJ whole genome shotgun (WGS) entry which is preliminary data.</text>
</comment>
<proteinExistence type="predicted"/>
<dbReference type="Gene3D" id="1.20.1250.20">
    <property type="entry name" value="MFS general substrate transporter like domains"/>
    <property type="match status" value="1"/>
</dbReference>
<dbReference type="PROSITE" id="PS50850">
    <property type="entry name" value="MFS"/>
    <property type="match status" value="1"/>
</dbReference>
<comment type="catalytic activity">
    <reaction evidence="11">
        <text>L-arginyl-glycine(out) = L-arginyl-glycine(in)</text>
        <dbReference type="Rhea" id="RHEA:79391"/>
        <dbReference type="ChEBI" id="CHEBI:229955"/>
    </reaction>
</comment>
<evidence type="ECO:0000256" key="14">
    <source>
        <dbReference type="ARBA" id="ARBA00044924"/>
    </source>
</evidence>
<comment type="catalytic activity">
    <reaction evidence="14">
        <text>L-lysyl-glycine(out) = L-lysyl-glycine(in)</text>
        <dbReference type="Rhea" id="RHEA:79407"/>
        <dbReference type="ChEBI" id="CHEBI:191202"/>
    </reaction>
</comment>
<evidence type="ECO:0000256" key="15">
    <source>
        <dbReference type="ARBA" id="ARBA00044985"/>
    </source>
</evidence>
<dbReference type="InterPro" id="IPR052187">
    <property type="entry name" value="MFSD1"/>
</dbReference>
<comment type="catalytic activity">
    <reaction evidence="3">
        <text>L-histidyl-glycine(out) = L-histidyl-glycine(in)</text>
        <dbReference type="Rhea" id="RHEA:79395"/>
        <dbReference type="ChEBI" id="CHEBI:229957"/>
    </reaction>
</comment>
<evidence type="ECO:0000256" key="17">
    <source>
        <dbReference type="ARBA" id="ARBA00045709"/>
    </source>
</evidence>
<keyword evidence="20" id="KW-0812">Transmembrane</keyword>
<reference evidence="22" key="1">
    <citation type="submission" date="2021-06" db="EMBL/GenBank/DDBJ databases">
        <authorList>
            <person name="Kallberg Y."/>
            <person name="Tangrot J."/>
            <person name="Rosling A."/>
        </authorList>
    </citation>
    <scope>NUCLEOTIDE SEQUENCE</scope>
    <source>
        <strain evidence="22">IN212</strain>
    </source>
</reference>
<feature type="transmembrane region" description="Helical" evidence="20">
    <location>
        <begin position="164"/>
        <end position="185"/>
    </location>
</feature>
<dbReference type="Pfam" id="PF07690">
    <property type="entry name" value="MFS_1"/>
    <property type="match status" value="1"/>
</dbReference>
<comment type="catalytic activity">
    <reaction evidence="2">
        <text>L-lysyl-L-alanine(out) = L-lysyl-L-alanine(in)</text>
        <dbReference type="Rhea" id="RHEA:79399"/>
        <dbReference type="ChEBI" id="CHEBI:229954"/>
    </reaction>
</comment>
<evidence type="ECO:0000256" key="18">
    <source>
        <dbReference type="ARBA" id="ARBA00046376"/>
    </source>
</evidence>
<feature type="compositionally biased region" description="Basic and acidic residues" evidence="19">
    <location>
        <begin position="10"/>
        <end position="21"/>
    </location>
</feature>
<dbReference type="PANTHER" id="PTHR23512">
    <property type="entry name" value="MAJOR FACILITATOR SUPERFAMILY DOMAIN-CONTAINING PROTEIN 1"/>
    <property type="match status" value="1"/>
</dbReference>
<keyword evidence="20" id="KW-1133">Transmembrane helix</keyword>
<evidence type="ECO:0000256" key="12">
    <source>
        <dbReference type="ARBA" id="ARBA00044912"/>
    </source>
</evidence>
<dbReference type="Proteomes" id="UP000789396">
    <property type="component" value="Unassembled WGS sequence"/>
</dbReference>
<comment type="catalytic activity">
    <reaction evidence="6">
        <text>L-lysyl-L-alpha-amino acid(out) = L-lysyl-L-alpha-amino acid(in)</text>
        <dbReference type="Rhea" id="RHEA:79387"/>
        <dbReference type="ChEBI" id="CHEBI:229965"/>
    </reaction>
</comment>
<comment type="catalytic activity">
    <reaction evidence="13">
        <text>L-alanyl-L-lysine(out) = L-alanyl-L-lysine(in)</text>
        <dbReference type="Rhea" id="RHEA:79415"/>
        <dbReference type="ChEBI" id="CHEBI:192470"/>
    </reaction>
</comment>
<evidence type="ECO:0000256" key="10">
    <source>
        <dbReference type="ARBA" id="ARBA00044900"/>
    </source>
</evidence>
<sequence>MSSNPFYVSENDRDVSTNEQRRTALSVHSSIELADKTYKLENNEINALSKDDDKPDIIEESLKRPLKYKILALICTLSLSSMYVQPLKATVKKELGITNTQYEIVQSSVTLVNTILPILGGVFIDKFGTSTGSILATSLIAVGNILVALSTSLVSFPVMVFGRILYGIGSGTIVTVQTTILSHWFKEKGLSIVVGIQIATSRLSSFLGNLTVVPIKDATGFYDYVGTGLGIAKSCTNIGSTILEIAIGKLQDLDGGEYNMVMDVFLVISIIAVFISVLLLIVARKWNDGILDMKEDKRREYCEEILTKHDKDEQKWSYNEHEAHAKDQ</sequence>
<name>A0A9N8VFS2_9GLOM</name>
<dbReference type="SUPFAM" id="SSF103473">
    <property type="entry name" value="MFS general substrate transporter"/>
    <property type="match status" value="1"/>
</dbReference>
<dbReference type="AlphaFoldDB" id="A0A9N8VFS2"/>
<comment type="catalytic activity">
    <reaction evidence="8">
        <text>L-aspartyl-L-lysine(out) = L-aspartyl-L-lysine(in)</text>
        <dbReference type="Rhea" id="RHEA:79411"/>
        <dbReference type="ChEBI" id="CHEBI:229953"/>
    </reaction>
</comment>
<comment type="catalytic activity">
    <reaction evidence="9">
        <text>L-arginyl-L-alpha-amino acid(out) = L-arginyl-L-alpha-amino acid(in)</text>
        <dbReference type="Rhea" id="RHEA:79371"/>
        <dbReference type="ChEBI" id="CHEBI:84315"/>
    </reaction>
</comment>
<evidence type="ECO:0000256" key="16">
    <source>
        <dbReference type="ARBA" id="ARBA00045018"/>
    </source>
</evidence>
<comment type="catalytic activity">
    <reaction evidence="4">
        <text>L-alpha-aminoacyl-L-arginine(out) = L-alpha-aminoacyl-L-arginine(in)</text>
        <dbReference type="Rhea" id="RHEA:79367"/>
        <dbReference type="ChEBI" id="CHEBI:229968"/>
    </reaction>
</comment>
<comment type="catalytic activity">
    <reaction evidence="5">
        <text>L-alpha-aminoacyl-L-histidine(out) = L-alpha-aminoacyl-L-histidine(in)</text>
        <dbReference type="Rhea" id="RHEA:79375"/>
        <dbReference type="ChEBI" id="CHEBI:229967"/>
    </reaction>
</comment>
<evidence type="ECO:0000313" key="22">
    <source>
        <dbReference type="EMBL" id="CAG8453808.1"/>
    </source>
</evidence>
<keyword evidence="20" id="KW-0472">Membrane</keyword>
<evidence type="ECO:0000256" key="4">
    <source>
        <dbReference type="ARBA" id="ARBA00044881"/>
    </source>
</evidence>
<feature type="transmembrane region" description="Helical" evidence="20">
    <location>
        <begin position="264"/>
        <end position="283"/>
    </location>
</feature>
<evidence type="ECO:0000256" key="19">
    <source>
        <dbReference type="SAM" id="MobiDB-lite"/>
    </source>
</evidence>
<feature type="region of interest" description="Disordered" evidence="19">
    <location>
        <begin position="1"/>
        <end position="21"/>
    </location>
</feature>
<evidence type="ECO:0000259" key="21">
    <source>
        <dbReference type="PROSITE" id="PS50850"/>
    </source>
</evidence>
<organism evidence="22 23">
    <name type="scientific">Racocetra fulgida</name>
    <dbReference type="NCBI Taxonomy" id="60492"/>
    <lineage>
        <taxon>Eukaryota</taxon>
        <taxon>Fungi</taxon>
        <taxon>Fungi incertae sedis</taxon>
        <taxon>Mucoromycota</taxon>
        <taxon>Glomeromycotina</taxon>
        <taxon>Glomeromycetes</taxon>
        <taxon>Diversisporales</taxon>
        <taxon>Gigasporaceae</taxon>
        <taxon>Racocetra</taxon>
    </lineage>
</organism>
<feature type="domain" description="Major facilitator superfamily (MFS) profile" evidence="21">
    <location>
        <begin position="64"/>
        <end position="328"/>
    </location>
</feature>
<dbReference type="InterPro" id="IPR020846">
    <property type="entry name" value="MFS_dom"/>
</dbReference>
<dbReference type="InterPro" id="IPR011701">
    <property type="entry name" value="MFS"/>
</dbReference>
<keyword evidence="23" id="KW-1185">Reference proteome</keyword>